<evidence type="ECO:0000313" key="1">
    <source>
        <dbReference type="EMBL" id="MBU3219963.1"/>
    </source>
</evidence>
<protein>
    <recommendedName>
        <fullName evidence="3">Nucleoid associated protein NdpA</fullName>
    </recommendedName>
</protein>
<evidence type="ECO:0008006" key="3">
    <source>
        <dbReference type="Google" id="ProtNLM"/>
    </source>
</evidence>
<dbReference type="Proteomes" id="UP000740830">
    <property type="component" value="Unassembled WGS sequence"/>
</dbReference>
<sequence>MSLVVKVFDISTEVSSNSIDDNQKRNILKIFDELSEETHLITNCFLDLELETYKDSPIYYFNEADDKADFDYKKIADDLLKAECKADSTRNSTIREGLLFIKANDNSITIMKLEKLTVIDKETYEFKSELGKEKDYFKVCIFNGEYDDIKIIDKNRTAAKYWYQRFLGLTRKQTFEDSTKEVINLIAEDRFFQREIIEKENYDEIKRFTEYYMFDNKKFDKSDLFNELNSSGLIELTKEDELFSIDSESIDSDFDISEKALNYRYKRTISTSHEITITTKNYLESLRDNELNFDEKNKKITIMIDDDYLAKVKEELGSE</sequence>
<accession>A0ABS6C3C0</accession>
<evidence type="ECO:0000313" key="2">
    <source>
        <dbReference type="Proteomes" id="UP000740830"/>
    </source>
</evidence>
<dbReference type="EMBL" id="JAHLDG010000010">
    <property type="protein sequence ID" value="MBU3219963.1"/>
    <property type="molecule type" value="Genomic_DNA"/>
</dbReference>
<proteinExistence type="predicted"/>
<name>A0ABS6C3C0_9CLOT</name>
<organism evidence="1 2">
    <name type="scientific">Clostridium algidicarnis</name>
    <dbReference type="NCBI Taxonomy" id="37659"/>
    <lineage>
        <taxon>Bacteria</taxon>
        <taxon>Bacillati</taxon>
        <taxon>Bacillota</taxon>
        <taxon>Clostridia</taxon>
        <taxon>Eubacteriales</taxon>
        <taxon>Clostridiaceae</taxon>
        <taxon>Clostridium</taxon>
    </lineage>
</organism>
<gene>
    <name evidence="1" type="ORF">KPL27_07675</name>
</gene>
<keyword evidence="2" id="KW-1185">Reference proteome</keyword>
<comment type="caution">
    <text evidence="1">The sequence shown here is derived from an EMBL/GenBank/DDBJ whole genome shotgun (WGS) entry which is preliminary data.</text>
</comment>
<reference evidence="1 2" key="1">
    <citation type="submission" date="2021-06" db="EMBL/GenBank/DDBJ databases">
        <title>Clostridia strains as spoilage organisms.</title>
        <authorList>
            <person name="Wambui J."/>
            <person name="Stephan R."/>
            <person name="Stevens M.J.A."/>
        </authorList>
    </citation>
    <scope>NUCLEOTIDE SEQUENCE [LARGE SCALE GENOMIC DNA]</scope>
    <source>
        <strain evidence="1 2">CM013</strain>
    </source>
</reference>
<dbReference type="RefSeq" id="WP_216131943.1">
    <property type="nucleotide sequence ID" value="NZ_JAHLDG010000010.1"/>
</dbReference>